<evidence type="ECO:0000259" key="6">
    <source>
        <dbReference type="Pfam" id="PF04116"/>
    </source>
</evidence>
<evidence type="ECO:0000256" key="5">
    <source>
        <dbReference type="SAM" id="Phobius"/>
    </source>
</evidence>
<comment type="subcellular location">
    <subcellularLocation>
        <location evidence="1">Membrane</location>
    </subcellularLocation>
</comment>
<dbReference type="InterPro" id="IPR006694">
    <property type="entry name" value="Fatty_acid_hydroxylase"/>
</dbReference>
<organism evidence="7 8">
    <name type="scientific">Lentinus tigrinus ALCF2SS1-6</name>
    <dbReference type="NCBI Taxonomy" id="1328759"/>
    <lineage>
        <taxon>Eukaryota</taxon>
        <taxon>Fungi</taxon>
        <taxon>Dikarya</taxon>
        <taxon>Basidiomycota</taxon>
        <taxon>Agaricomycotina</taxon>
        <taxon>Agaricomycetes</taxon>
        <taxon>Polyporales</taxon>
        <taxon>Polyporaceae</taxon>
        <taxon>Lentinus</taxon>
    </lineage>
</organism>
<evidence type="ECO:0000256" key="3">
    <source>
        <dbReference type="ARBA" id="ARBA00022989"/>
    </source>
</evidence>
<evidence type="ECO:0000256" key="1">
    <source>
        <dbReference type="ARBA" id="ARBA00004370"/>
    </source>
</evidence>
<evidence type="ECO:0000256" key="4">
    <source>
        <dbReference type="ARBA" id="ARBA00023136"/>
    </source>
</evidence>
<feature type="transmembrane region" description="Helical" evidence="5">
    <location>
        <begin position="36"/>
        <end position="56"/>
    </location>
</feature>
<keyword evidence="4 5" id="KW-0472">Membrane</keyword>
<feature type="transmembrane region" description="Helical" evidence="5">
    <location>
        <begin position="155"/>
        <end position="175"/>
    </location>
</feature>
<dbReference type="GO" id="GO:0016020">
    <property type="term" value="C:membrane"/>
    <property type="evidence" value="ECO:0007669"/>
    <property type="project" value="UniProtKB-SubCell"/>
</dbReference>
<evidence type="ECO:0000313" key="8">
    <source>
        <dbReference type="Proteomes" id="UP000313359"/>
    </source>
</evidence>
<dbReference type="AlphaFoldDB" id="A0A5C2SKF0"/>
<keyword evidence="2 5" id="KW-0812">Transmembrane</keyword>
<dbReference type="Proteomes" id="UP000313359">
    <property type="component" value="Unassembled WGS sequence"/>
</dbReference>
<dbReference type="Pfam" id="PF04116">
    <property type="entry name" value="FA_hydroxylase"/>
    <property type="match status" value="1"/>
</dbReference>
<gene>
    <name evidence="7" type="ORF">L227DRAFT_571906</name>
</gene>
<dbReference type="STRING" id="1328759.A0A5C2SKF0"/>
<protein>
    <submittedName>
        <fullName evidence="7">Sphingosine hydroxylase</fullName>
    </submittedName>
</protein>
<keyword evidence="8" id="KW-1185">Reference proteome</keyword>
<dbReference type="InterPro" id="IPR050307">
    <property type="entry name" value="Sterol_Desaturase_Related"/>
</dbReference>
<accession>A0A5C2SKF0</accession>
<dbReference type="EMBL" id="ML122254">
    <property type="protein sequence ID" value="RPD64345.1"/>
    <property type="molecule type" value="Genomic_DNA"/>
</dbReference>
<dbReference type="GO" id="GO:0005506">
    <property type="term" value="F:iron ion binding"/>
    <property type="evidence" value="ECO:0007669"/>
    <property type="project" value="InterPro"/>
</dbReference>
<sequence length="321" mass="36946">MNATFLDAAQLRYLSTHTPLYYSPEAALVPWLPDNLLALAAPIIAYWVLSITFHAFDMSEWKRLDKYRLHESAEVKSRNLVTRTQVIVAVIFQHIVQTAIGLLWIEDKPAGAQIDHVANMAKMAPYLEWAATGLLGKEAGAQLLVSRGAEGLYTVYWWAIPAAKFLLGMFIIDTWQYFLHRAMHMNTYLYKKFHSWHHRLYVPYAFGALYNHPVEGFLLDTCGAGLAEWIVHMSTREAMLLFVVSTLKTVDDHCGYKLPWDPLQMFSPNNADYHDIHHQVIGIKSNFSQPFFIHWDAILGTRMTRQDIELRRAKQEKPKAQ</sequence>
<feature type="domain" description="Fatty acid hydroxylase" evidence="6">
    <location>
        <begin position="165"/>
        <end position="301"/>
    </location>
</feature>
<dbReference type="GO" id="GO:0008610">
    <property type="term" value="P:lipid biosynthetic process"/>
    <property type="evidence" value="ECO:0007669"/>
    <property type="project" value="InterPro"/>
</dbReference>
<keyword evidence="3 5" id="KW-1133">Transmembrane helix</keyword>
<name>A0A5C2SKF0_9APHY</name>
<dbReference type="OrthoDB" id="408954at2759"/>
<dbReference type="PANTHER" id="PTHR11863">
    <property type="entry name" value="STEROL DESATURASE"/>
    <property type="match status" value="1"/>
</dbReference>
<evidence type="ECO:0000256" key="2">
    <source>
        <dbReference type="ARBA" id="ARBA00022692"/>
    </source>
</evidence>
<proteinExistence type="predicted"/>
<evidence type="ECO:0000313" key="7">
    <source>
        <dbReference type="EMBL" id="RPD64345.1"/>
    </source>
</evidence>
<feature type="transmembrane region" description="Helical" evidence="5">
    <location>
        <begin position="86"/>
        <end position="105"/>
    </location>
</feature>
<dbReference type="GO" id="GO:0016491">
    <property type="term" value="F:oxidoreductase activity"/>
    <property type="evidence" value="ECO:0007669"/>
    <property type="project" value="InterPro"/>
</dbReference>
<reference evidence="7" key="1">
    <citation type="journal article" date="2018" name="Genome Biol. Evol.">
        <title>Genomics and development of Lentinus tigrinus, a white-rot wood-decaying mushroom with dimorphic fruiting bodies.</title>
        <authorList>
            <person name="Wu B."/>
            <person name="Xu Z."/>
            <person name="Knudson A."/>
            <person name="Carlson A."/>
            <person name="Chen N."/>
            <person name="Kovaka S."/>
            <person name="LaButti K."/>
            <person name="Lipzen A."/>
            <person name="Pennachio C."/>
            <person name="Riley R."/>
            <person name="Schakwitz W."/>
            <person name="Umezawa K."/>
            <person name="Ohm R.A."/>
            <person name="Grigoriev I.V."/>
            <person name="Nagy L.G."/>
            <person name="Gibbons J."/>
            <person name="Hibbett D."/>
        </authorList>
    </citation>
    <scope>NUCLEOTIDE SEQUENCE [LARGE SCALE GENOMIC DNA]</scope>
    <source>
        <strain evidence="7">ALCF2SS1-6</strain>
    </source>
</reference>